<dbReference type="EMBL" id="KN833949">
    <property type="protein sequence ID" value="KIK14217.1"/>
    <property type="molecule type" value="Genomic_DNA"/>
</dbReference>
<evidence type="ECO:0000313" key="2">
    <source>
        <dbReference type="EMBL" id="KIK14217.1"/>
    </source>
</evidence>
<feature type="compositionally biased region" description="Basic and acidic residues" evidence="1">
    <location>
        <begin position="54"/>
        <end position="66"/>
    </location>
</feature>
<dbReference type="HOGENOM" id="CLU_2533710_0_0_1"/>
<feature type="compositionally biased region" description="Polar residues" evidence="1">
    <location>
        <begin position="69"/>
        <end position="84"/>
    </location>
</feature>
<dbReference type="Proteomes" id="UP000054018">
    <property type="component" value="Unassembled WGS sequence"/>
</dbReference>
<evidence type="ECO:0000313" key="3">
    <source>
        <dbReference type="Proteomes" id="UP000054018"/>
    </source>
</evidence>
<sequence length="84" mass="9473">SVARIHLTRNLGLYYPDIKDEVHTAFGELLDLKENGDIDELLSFTIDTDAADSVEERSSSRNRTGDRMQIQQHLGSSSAYRFVS</sequence>
<feature type="region of interest" description="Disordered" evidence="1">
    <location>
        <begin position="53"/>
        <end position="84"/>
    </location>
</feature>
<feature type="non-terminal residue" evidence="2">
    <location>
        <position position="1"/>
    </location>
</feature>
<keyword evidence="3" id="KW-1185">Reference proteome</keyword>
<organism evidence="2 3">
    <name type="scientific">Pisolithus microcarpus 441</name>
    <dbReference type="NCBI Taxonomy" id="765257"/>
    <lineage>
        <taxon>Eukaryota</taxon>
        <taxon>Fungi</taxon>
        <taxon>Dikarya</taxon>
        <taxon>Basidiomycota</taxon>
        <taxon>Agaricomycotina</taxon>
        <taxon>Agaricomycetes</taxon>
        <taxon>Agaricomycetidae</taxon>
        <taxon>Boletales</taxon>
        <taxon>Sclerodermatineae</taxon>
        <taxon>Pisolithaceae</taxon>
        <taxon>Pisolithus</taxon>
    </lineage>
</organism>
<dbReference type="AlphaFoldDB" id="A0A0C9YVJ9"/>
<name>A0A0C9YVJ9_9AGAM</name>
<proteinExistence type="predicted"/>
<dbReference type="OrthoDB" id="1844152at2759"/>
<accession>A0A0C9YVJ9</accession>
<reference evidence="3" key="2">
    <citation type="submission" date="2015-01" db="EMBL/GenBank/DDBJ databases">
        <title>Evolutionary Origins and Diversification of the Mycorrhizal Mutualists.</title>
        <authorList>
            <consortium name="DOE Joint Genome Institute"/>
            <consortium name="Mycorrhizal Genomics Consortium"/>
            <person name="Kohler A."/>
            <person name="Kuo A."/>
            <person name="Nagy L.G."/>
            <person name="Floudas D."/>
            <person name="Copeland A."/>
            <person name="Barry K.W."/>
            <person name="Cichocki N."/>
            <person name="Veneault-Fourrey C."/>
            <person name="LaButti K."/>
            <person name="Lindquist E.A."/>
            <person name="Lipzen A."/>
            <person name="Lundell T."/>
            <person name="Morin E."/>
            <person name="Murat C."/>
            <person name="Riley R."/>
            <person name="Ohm R."/>
            <person name="Sun H."/>
            <person name="Tunlid A."/>
            <person name="Henrissat B."/>
            <person name="Grigoriev I.V."/>
            <person name="Hibbett D.S."/>
            <person name="Martin F."/>
        </authorList>
    </citation>
    <scope>NUCLEOTIDE SEQUENCE [LARGE SCALE GENOMIC DNA]</scope>
    <source>
        <strain evidence="3">441</strain>
    </source>
</reference>
<dbReference type="STRING" id="765257.A0A0C9YVJ9"/>
<gene>
    <name evidence="2" type="ORF">PISMIDRAFT_117385</name>
</gene>
<evidence type="ECO:0000256" key="1">
    <source>
        <dbReference type="SAM" id="MobiDB-lite"/>
    </source>
</evidence>
<protein>
    <submittedName>
        <fullName evidence="2">Uncharacterized protein</fullName>
    </submittedName>
</protein>
<reference evidence="2 3" key="1">
    <citation type="submission" date="2014-04" db="EMBL/GenBank/DDBJ databases">
        <authorList>
            <consortium name="DOE Joint Genome Institute"/>
            <person name="Kuo A."/>
            <person name="Kohler A."/>
            <person name="Costa M.D."/>
            <person name="Nagy L.G."/>
            <person name="Floudas D."/>
            <person name="Copeland A."/>
            <person name="Barry K.W."/>
            <person name="Cichocki N."/>
            <person name="Veneault-Fourrey C."/>
            <person name="LaButti K."/>
            <person name="Lindquist E.A."/>
            <person name="Lipzen A."/>
            <person name="Lundell T."/>
            <person name="Morin E."/>
            <person name="Murat C."/>
            <person name="Sun H."/>
            <person name="Tunlid A."/>
            <person name="Henrissat B."/>
            <person name="Grigoriev I.V."/>
            <person name="Hibbett D.S."/>
            <person name="Martin F."/>
            <person name="Nordberg H.P."/>
            <person name="Cantor M.N."/>
            <person name="Hua S.X."/>
        </authorList>
    </citation>
    <scope>NUCLEOTIDE SEQUENCE [LARGE SCALE GENOMIC DNA]</scope>
    <source>
        <strain evidence="2 3">441</strain>
    </source>
</reference>